<evidence type="ECO:0000313" key="2">
    <source>
        <dbReference type="Proteomes" id="UP000699042"/>
    </source>
</evidence>
<gene>
    <name evidence="1" type="ORF">JMJ77_011663</name>
</gene>
<sequence length="82" mass="9492">SISSRNRHLAPRYEVDIRIGRIRRFFIQIVLHQREKATCALQHKLYVSKKTKGCGRSSVRDGVDAPRQGTFTARYTSDNIPY</sequence>
<dbReference type="EMBL" id="JAESDN010000011">
    <property type="protein sequence ID" value="KAG7043841.1"/>
    <property type="molecule type" value="Genomic_DNA"/>
</dbReference>
<proteinExistence type="predicted"/>
<evidence type="ECO:0000313" key="1">
    <source>
        <dbReference type="EMBL" id="KAG7043841.1"/>
    </source>
</evidence>
<reference evidence="1" key="1">
    <citation type="submission" date="2021-05" db="EMBL/GenBank/DDBJ databases">
        <title>Comparative genomics of three Colletotrichum scovillei strains and genetic complementation revealed genes involved fungal growth and virulence on chili pepper.</title>
        <authorList>
            <person name="Hsieh D.-K."/>
            <person name="Chuang S.-C."/>
            <person name="Chen C.-Y."/>
            <person name="Chao Y.-T."/>
            <person name="Lu M.-Y.J."/>
            <person name="Lee M.-H."/>
            <person name="Shih M.-C."/>
        </authorList>
    </citation>
    <scope>NUCLEOTIDE SEQUENCE</scope>
    <source>
        <strain evidence="1">Coll-153</strain>
    </source>
</reference>
<dbReference type="Proteomes" id="UP000699042">
    <property type="component" value="Unassembled WGS sequence"/>
</dbReference>
<keyword evidence="2" id="KW-1185">Reference proteome</keyword>
<comment type="caution">
    <text evidence="1">The sequence shown here is derived from an EMBL/GenBank/DDBJ whole genome shotgun (WGS) entry which is preliminary data.</text>
</comment>
<accession>A0A9P7U679</accession>
<protein>
    <submittedName>
        <fullName evidence="1">Uncharacterized protein</fullName>
    </submittedName>
</protein>
<organism evidence="1 2">
    <name type="scientific">Colletotrichum scovillei</name>
    <dbReference type="NCBI Taxonomy" id="1209932"/>
    <lineage>
        <taxon>Eukaryota</taxon>
        <taxon>Fungi</taxon>
        <taxon>Dikarya</taxon>
        <taxon>Ascomycota</taxon>
        <taxon>Pezizomycotina</taxon>
        <taxon>Sordariomycetes</taxon>
        <taxon>Hypocreomycetidae</taxon>
        <taxon>Glomerellales</taxon>
        <taxon>Glomerellaceae</taxon>
        <taxon>Colletotrichum</taxon>
        <taxon>Colletotrichum acutatum species complex</taxon>
    </lineage>
</organism>
<dbReference type="AlphaFoldDB" id="A0A9P7U679"/>
<name>A0A9P7U679_9PEZI</name>
<feature type="non-terminal residue" evidence="1">
    <location>
        <position position="1"/>
    </location>
</feature>